<evidence type="ECO:0008006" key="4">
    <source>
        <dbReference type="Google" id="ProtNLM"/>
    </source>
</evidence>
<proteinExistence type="predicted"/>
<feature type="transmembrane region" description="Helical" evidence="1">
    <location>
        <begin position="300"/>
        <end position="316"/>
    </location>
</feature>
<feature type="transmembrane region" description="Helical" evidence="1">
    <location>
        <begin position="510"/>
        <end position="528"/>
    </location>
</feature>
<feature type="transmembrane region" description="Helical" evidence="1">
    <location>
        <begin position="479"/>
        <end position="498"/>
    </location>
</feature>
<dbReference type="Proteomes" id="UP000036890">
    <property type="component" value="Unassembled WGS sequence"/>
</dbReference>
<keyword evidence="1" id="KW-0812">Transmembrane</keyword>
<keyword evidence="1" id="KW-1133">Transmembrane helix</keyword>
<feature type="transmembrane region" description="Helical" evidence="1">
    <location>
        <begin position="238"/>
        <end position="262"/>
    </location>
</feature>
<sequence length="708" mass="75976">MVLVFILVPIWSLVGPGVWGWHVRQPAAWQGALESSALFFALYVALKLIRGAALWAGIAAVSALYARHHGVDVAMLASYIYLEGIFALGGCLVALAGGVSQRDPAQQVIVGMTGLVACSLLLWMASLLGVGTMQALAVLTALVLGGALILRRGPWLGGMLVSGVRRGAGRTPAVTALIATLTLVLFAKASVSSDFDSNWYGLSADRALIASGNIFRSEGLVAPVHYYPKLIELLQVPLAAIGSIPAIIGLSIGCWLATLGVASQILRELRVMRVLRPYIVALLATLPAFANISITAKGDALAALLLAVSLLAVLRLGNKGGAGWLWIAAASSLLASQARLSNIPYTLAIGLLAIPAFIRWRSQRFHRRQPPAAIAGGALLGAIVLVGLITARTWWLAGVPIVAPNAALDLFAAWGMPLQSPVGRLPTSDLLVYLPPGKALLAYLFDPRQYPLLQILWTGNAWLGLPLVAMILGWRRSVAWRRAVPVLLLGLLFFPMLLGNRYIEASGADGNYFITPLLSLLMFAGFLLQQSLWKWQSCPGVSQVVRALVFSIAVASALMCLVTGAWGPGTRAFDTRLDRPMLDTASRRAAAWRDIGLERMAQRLSQEAPRTRAVGDVGGEGFWLPVRYEPIDIIALTRPGLVDTPEHTLEFLEHIAAEYLIVRSPGAAGGQERDRILRTAVDTLAADSRATRVMTEGPYELWRVSPKR</sequence>
<gene>
    <name evidence="2" type="ORF">W7K_08705</name>
</gene>
<feature type="transmembrane region" description="Helical" evidence="1">
    <location>
        <begin position="452"/>
        <end position="472"/>
    </location>
</feature>
<feature type="transmembrane region" description="Helical" evidence="1">
    <location>
        <begin position="76"/>
        <end position="96"/>
    </location>
</feature>
<organism evidence="2 3">
    <name type="scientific">Stenotrophomonas geniculata N1</name>
    <dbReference type="NCBI Taxonomy" id="1167641"/>
    <lineage>
        <taxon>Bacteria</taxon>
        <taxon>Pseudomonadati</taxon>
        <taxon>Pseudomonadota</taxon>
        <taxon>Gammaproteobacteria</taxon>
        <taxon>Lysobacterales</taxon>
        <taxon>Lysobacteraceae</taxon>
        <taxon>Stenotrophomonas</taxon>
    </lineage>
</organism>
<feature type="transmembrane region" description="Helical" evidence="1">
    <location>
        <begin position="132"/>
        <end position="150"/>
    </location>
</feature>
<accession>A0A0L8ABL5</accession>
<evidence type="ECO:0000313" key="3">
    <source>
        <dbReference type="Proteomes" id="UP000036890"/>
    </source>
</evidence>
<name>A0A0L8ABL5_9GAMM</name>
<feature type="transmembrane region" description="Helical" evidence="1">
    <location>
        <begin position="274"/>
        <end position="294"/>
    </location>
</feature>
<evidence type="ECO:0000256" key="1">
    <source>
        <dbReference type="SAM" id="Phobius"/>
    </source>
</evidence>
<feature type="transmembrane region" description="Helical" evidence="1">
    <location>
        <begin position="108"/>
        <end position="126"/>
    </location>
</feature>
<keyword evidence="1" id="KW-0472">Membrane</keyword>
<feature type="transmembrane region" description="Helical" evidence="1">
    <location>
        <begin position="171"/>
        <end position="191"/>
    </location>
</feature>
<evidence type="ECO:0000313" key="2">
    <source>
        <dbReference type="EMBL" id="KOE99621.1"/>
    </source>
</evidence>
<protein>
    <recommendedName>
        <fullName evidence="4">Glycosyltransferase RgtA/B/C/D-like domain-containing protein</fullName>
    </recommendedName>
</protein>
<feature type="transmembrane region" description="Helical" evidence="1">
    <location>
        <begin position="372"/>
        <end position="395"/>
    </location>
</feature>
<dbReference type="EMBL" id="AJLO02000017">
    <property type="protein sequence ID" value="KOE99621.1"/>
    <property type="molecule type" value="Genomic_DNA"/>
</dbReference>
<reference evidence="2 3" key="1">
    <citation type="journal article" date="2012" name="J. Bacteriol.">
        <title>Genome sequence of a novel nicotine-degrading strain, Pseudomonas geniculata N1.</title>
        <authorList>
            <person name="Tang H."/>
            <person name="Yu H."/>
            <person name="Tai C."/>
            <person name="Huang K."/>
            <person name="Liu Y."/>
            <person name="Wang L."/>
            <person name="Yao Y."/>
            <person name="Wu G."/>
            <person name="Xu P."/>
        </authorList>
    </citation>
    <scope>NUCLEOTIDE SEQUENCE [LARGE SCALE GENOMIC DNA]</scope>
    <source>
        <strain evidence="2 3">N1</strain>
    </source>
</reference>
<comment type="caution">
    <text evidence="2">The sequence shown here is derived from an EMBL/GenBank/DDBJ whole genome shotgun (WGS) entry which is preliminary data.</text>
</comment>
<feature type="transmembrane region" description="Helical" evidence="1">
    <location>
        <begin position="343"/>
        <end position="360"/>
    </location>
</feature>
<dbReference type="AlphaFoldDB" id="A0A0L8ABL5"/>
<feature type="transmembrane region" description="Helical" evidence="1">
    <location>
        <begin position="548"/>
        <end position="567"/>
    </location>
</feature>